<protein>
    <submittedName>
        <fullName evidence="2">Uncharacterized protein</fullName>
    </submittedName>
</protein>
<dbReference type="AlphaFoldDB" id="A0AAN9F580"/>
<organism evidence="2 3">
    <name type="scientific">Crotalaria pallida</name>
    <name type="common">Smooth rattlebox</name>
    <name type="synonym">Crotalaria striata</name>
    <dbReference type="NCBI Taxonomy" id="3830"/>
    <lineage>
        <taxon>Eukaryota</taxon>
        <taxon>Viridiplantae</taxon>
        <taxon>Streptophyta</taxon>
        <taxon>Embryophyta</taxon>
        <taxon>Tracheophyta</taxon>
        <taxon>Spermatophyta</taxon>
        <taxon>Magnoliopsida</taxon>
        <taxon>eudicotyledons</taxon>
        <taxon>Gunneridae</taxon>
        <taxon>Pentapetalae</taxon>
        <taxon>rosids</taxon>
        <taxon>fabids</taxon>
        <taxon>Fabales</taxon>
        <taxon>Fabaceae</taxon>
        <taxon>Papilionoideae</taxon>
        <taxon>50 kb inversion clade</taxon>
        <taxon>genistoids sensu lato</taxon>
        <taxon>core genistoids</taxon>
        <taxon>Crotalarieae</taxon>
        <taxon>Crotalaria</taxon>
    </lineage>
</organism>
<evidence type="ECO:0000313" key="2">
    <source>
        <dbReference type="EMBL" id="KAK7267613.1"/>
    </source>
</evidence>
<reference evidence="2 3" key="1">
    <citation type="submission" date="2024-01" db="EMBL/GenBank/DDBJ databases">
        <title>The genomes of 5 underutilized Papilionoideae crops provide insights into root nodulation and disease resistanc.</title>
        <authorList>
            <person name="Yuan L."/>
        </authorList>
    </citation>
    <scope>NUCLEOTIDE SEQUENCE [LARGE SCALE GENOMIC DNA]</scope>
    <source>
        <strain evidence="2">ZHUSHIDOU_FW_LH</strain>
        <tissue evidence="2">Leaf</tissue>
    </source>
</reference>
<evidence type="ECO:0000256" key="1">
    <source>
        <dbReference type="SAM" id="MobiDB-lite"/>
    </source>
</evidence>
<feature type="compositionally biased region" description="Basic and acidic residues" evidence="1">
    <location>
        <begin position="61"/>
        <end position="86"/>
    </location>
</feature>
<name>A0AAN9F580_CROPI</name>
<keyword evidence="3" id="KW-1185">Reference proteome</keyword>
<gene>
    <name evidence="2" type="ORF">RIF29_20291</name>
</gene>
<proteinExistence type="predicted"/>
<feature type="region of interest" description="Disordered" evidence="1">
    <location>
        <begin position="20"/>
        <end position="104"/>
    </location>
</feature>
<evidence type="ECO:0000313" key="3">
    <source>
        <dbReference type="Proteomes" id="UP001372338"/>
    </source>
</evidence>
<accession>A0AAN9F580</accession>
<dbReference type="EMBL" id="JAYWIO010000004">
    <property type="protein sequence ID" value="KAK7267613.1"/>
    <property type="molecule type" value="Genomic_DNA"/>
</dbReference>
<comment type="caution">
    <text evidence="2">The sequence shown here is derived from an EMBL/GenBank/DDBJ whole genome shotgun (WGS) entry which is preliminary data.</text>
</comment>
<feature type="compositionally biased region" description="Basic and acidic residues" evidence="1">
    <location>
        <begin position="20"/>
        <end position="34"/>
    </location>
</feature>
<dbReference type="Proteomes" id="UP001372338">
    <property type="component" value="Unassembled WGS sequence"/>
</dbReference>
<sequence>MFGHEPTACRKATKKVWIEKSKKPNDETVAKPNEEQVQIRAGLEDESDATKEDTTMIPNEDNGHLDPAGKAKEIHRSEKVNYDKAETSMPNPVIELSSQEEGEWAPACTRRKAKLKNTIQKGASAQLVING</sequence>